<evidence type="ECO:0000313" key="9">
    <source>
        <dbReference type="Proteomes" id="UP000189800"/>
    </source>
</evidence>
<evidence type="ECO:0000256" key="2">
    <source>
        <dbReference type="ARBA" id="ARBA00022692"/>
    </source>
</evidence>
<evidence type="ECO:0000259" key="7">
    <source>
        <dbReference type="Pfam" id="PF04357"/>
    </source>
</evidence>
<accession>A0A1T0CMV7</accession>
<keyword evidence="3 6" id="KW-1133">Transmembrane helix</keyword>
<dbReference type="InterPro" id="IPR007452">
    <property type="entry name" value="TamB_C"/>
</dbReference>
<evidence type="ECO:0000256" key="1">
    <source>
        <dbReference type="ARBA" id="ARBA00004167"/>
    </source>
</evidence>
<keyword evidence="4 6" id="KW-0472">Membrane</keyword>
<dbReference type="PANTHER" id="PTHR36985">
    <property type="entry name" value="TRANSLOCATION AND ASSEMBLY MODULE SUBUNIT TAMB"/>
    <property type="match status" value="1"/>
</dbReference>
<dbReference type="GO" id="GO:0097347">
    <property type="term" value="C:TAM protein secretion complex"/>
    <property type="evidence" value="ECO:0007669"/>
    <property type="project" value="TreeGrafter"/>
</dbReference>
<feature type="transmembrane region" description="Helical" evidence="6">
    <location>
        <begin position="42"/>
        <end position="65"/>
    </location>
</feature>
<evidence type="ECO:0000256" key="4">
    <source>
        <dbReference type="ARBA" id="ARBA00023136"/>
    </source>
</evidence>
<sequence length="1672" mass="179762">MGDDFAKNSSSTPNPPPNQLNNSNNSNNPNEPNPPKRTWLVYLLRLIITTMVAVMILLLALLYAAGTESGTKFLVEKIATETGTTLKYSQGNLRDGLWVSDVKIVQGEDITVHVNKAYIQLGWRAVLARQVHLVNPDIDTIEVVNKKPPTGEPFDYATISLPVTLHLENAKVKQVRYLQTDAKPVILHDISVTDAKWSGSKIALEQAALGYDDTLSVANAAGQIDLSGDYPLDATADVHIKALDDVYFDTLSVKAGGSLKRTTGTVTSKYNQHDITGSFIAQGLDDNSPFSAKLDFDHVLLPYAEEQNITLSNGTITADGVVSNIELRINTDLNAKDIPSGRYRGRGVVRDGGMDIDFLSASTPSGELTARGKMEWSDEFELDATITGQGFKVREVMPVEYKDYQAYLPQTLTGSLGVKYRLLDKASNDTRFEFDLAQHDGETVHATLAQNQSKSDAPWRIDATWANLRRSQVPQVGEIDSRQGNANIRLEEGRTFITASADITKLHEAPSGRYTLNANIEKGETVNLTDFQYQGGMGKLVGTGQLKFATTTTPLTWQIDATASPIKPNVYFDTPEQTPFSQIAGRIIATGRMRDEKGVGVHEIDIKDGDLTAQMLTGETVQVSGQGDAIIRLKDNQINHLSAKFDGNLSQNYLPELTKSAIGVTVAGDLNTLEFSRAVLTNDSGKVSLAGKLGLTDGISWDMAGRLDEVNTAKFVKDSNLIATITGDVSSQGKYSAGKLGDVTLKFDGSVLNKNLPTGTVAIDAKGSGSKFVVNRFSHQGQAGKLDATGWLDLSNGVAWQLDADMASLNLGAFVKQLSTDMTGKVRIGGDWGSSVQIVRVDDLNLTGQFNGRELNATGSLYAELALPKDLQGYINRIKAASHRPRSKDELLSLRSRIDANARQTQNIIKKLNADNLKVQIGENYLAITGDESQLTTSVNIVDLGQIVDKTAGAIQGGIILINDDNALPTLYIDMAASGVRAPSLVIQNAQVIGKVINLGNTDSQLLMQGNDIIVMGKVIKSARVDFSGTESDHVLSVATKSGDIEASSKVQGSFDRNTMKYTGVLSDSSIKSRFGVMAQRQPTEFSYGMNDSSVYVAPHCWQTARSSDAGVGVICLQDTLSYTPTSGNVNVVIQNLDTQVFSAALPSDIEWQSLLNGRAKVSWQKGSEPVVDAVLYSDDGRLGLTSDDTGYVEMPYKRFSLIAQSVAKGLKIRTDVSGVAGQGYADVIINPYQDTKPISGALVMNDMNLAVLRPFFPNLQALTGKVSLAGGLGGTLTKPLFYGNANLDKGSLAIVGVPMVLTDINATMSIRGTSAELTGGFNSGDGKGVLTGGLDWSQEIQAKLGISGENLTVNQPPLVVSQISPDLEIIVKPLSKYVDVQGVVSIPTATIRPPETTATIVSESPDVTVLDRRISGNVDKILAKVEPWSINANIGVDLGKNVEFRGFGATLPLAGALHLTQSGQGAMQALGVVQVSKRTKIDGIGQNLELNYAQIRFNGDLLNPRLSIEGEKQIEGQTIGLRIRGTANAPEIVVFNDAGLTEQQAMNALITGRISESNDSQITEQGFRSQVTNQLAAAGLSLGLSGTRNLTNQIGQALGLQSLTIDASGNSSDTNVNVTGYITPDLYIRYGVGVFNAESSLSMRYQLTRRVYVEATSAAENMVDVIYRWKF</sequence>
<comment type="subcellular location">
    <subcellularLocation>
        <location evidence="1">Membrane</location>
        <topology evidence="1">Single-pass membrane protein</topology>
    </subcellularLocation>
</comment>
<keyword evidence="9" id="KW-1185">Reference proteome</keyword>
<feature type="compositionally biased region" description="Low complexity" evidence="5">
    <location>
        <begin position="19"/>
        <end position="30"/>
    </location>
</feature>
<feature type="region of interest" description="Disordered" evidence="5">
    <location>
        <begin position="1"/>
        <end position="34"/>
    </location>
</feature>
<protein>
    <submittedName>
        <fullName evidence="8">Translocation/assembly module TamB</fullName>
    </submittedName>
</protein>
<evidence type="ECO:0000256" key="3">
    <source>
        <dbReference type="ARBA" id="ARBA00022989"/>
    </source>
</evidence>
<dbReference type="EMBL" id="MUYU01000015">
    <property type="protein sequence ID" value="OOS23677.1"/>
    <property type="molecule type" value="Genomic_DNA"/>
</dbReference>
<dbReference type="Pfam" id="PF04357">
    <property type="entry name" value="TamB"/>
    <property type="match status" value="1"/>
</dbReference>
<dbReference type="Proteomes" id="UP000189800">
    <property type="component" value="Unassembled WGS sequence"/>
</dbReference>
<proteinExistence type="predicted"/>
<organism evidence="8 9">
    <name type="scientific">Moraxella pluranimalium</name>
    <dbReference type="NCBI Taxonomy" id="470453"/>
    <lineage>
        <taxon>Bacteria</taxon>
        <taxon>Pseudomonadati</taxon>
        <taxon>Pseudomonadota</taxon>
        <taxon>Gammaproteobacteria</taxon>
        <taxon>Moraxellales</taxon>
        <taxon>Moraxellaceae</taxon>
        <taxon>Moraxella</taxon>
    </lineage>
</organism>
<dbReference type="STRING" id="470453.B0680_06040"/>
<evidence type="ECO:0000256" key="5">
    <source>
        <dbReference type="SAM" id="MobiDB-lite"/>
    </source>
</evidence>
<dbReference type="GO" id="GO:0009306">
    <property type="term" value="P:protein secretion"/>
    <property type="evidence" value="ECO:0007669"/>
    <property type="project" value="InterPro"/>
</dbReference>
<comment type="caution">
    <text evidence="8">The sequence shown here is derived from an EMBL/GenBank/DDBJ whole genome shotgun (WGS) entry which is preliminary data.</text>
</comment>
<feature type="domain" description="Translocation and assembly module TamB C-terminal" evidence="7">
    <location>
        <begin position="1324"/>
        <end position="1672"/>
    </location>
</feature>
<name>A0A1T0CMV7_9GAMM</name>
<evidence type="ECO:0000313" key="8">
    <source>
        <dbReference type="EMBL" id="OOS23677.1"/>
    </source>
</evidence>
<keyword evidence="2 6" id="KW-0812">Transmembrane</keyword>
<evidence type="ECO:0000256" key="6">
    <source>
        <dbReference type="SAM" id="Phobius"/>
    </source>
</evidence>
<dbReference type="GO" id="GO:0005886">
    <property type="term" value="C:plasma membrane"/>
    <property type="evidence" value="ECO:0007669"/>
    <property type="project" value="InterPro"/>
</dbReference>
<gene>
    <name evidence="8" type="ORF">B0680_06040</name>
</gene>
<reference evidence="8 9" key="1">
    <citation type="submission" date="2017-02" db="EMBL/GenBank/DDBJ databases">
        <title>Draft genome sequence of Moraxella pluranimalium CCUG 54913T type strain.</title>
        <authorList>
            <person name="Salva-Serra F."/>
            <person name="Engstrom-Jakobsson H."/>
            <person name="Thorell K."/>
            <person name="Jaen-Luchoro D."/>
            <person name="Gonzales-Siles L."/>
            <person name="Karlsson R."/>
            <person name="Yazdan S."/>
            <person name="Boulund F."/>
            <person name="Johnning A."/>
            <person name="Engstrand L."/>
            <person name="Kristiansson E."/>
            <person name="Moore E."/>
        </authorList>
    </citation>
    <scope>NUCLEOTIDE SEQUENCE [LARGE SCALE GENOMIC DNA]</scope>
    <source>
        <strain evidence="8 9">CCUG 54913</strain>
    </source>
</reference>
<dbReference type="PANTHER" id="PTHR36985:SF1">
    <property type="entry name" value="TRANSLOCATION AND ASSEMBLY MODULE SUBUNIT TAMB"/>
    <property type="match status" value="1"/>
</dbReference>